<gene>
    <name evidence="1" type="ORF">MEUPH1_LOCUS807</name>
</gene>
<accession>A0AAV0VH25</accession>
<keyword evidence="2" id="KW-1185">Reference proteome</keyword>
<proteinExistence type="predicted"/>
<protein>
    <recommendedName>
        <fullName evidence="3">PiggyBac transposable element-derived protein domain-containing protein</fullName>
    </recommendedName>
</protein>
<organism evidence="1 2">
    <name type="scientific">Macrosiphum euphorbiae</name>
    <name type="common">potato aphid</name>
    <dbReference type="NCBI Taxonomy" id="13131"/>
    <lineage>
        <taxon>Eukaryota</taxon>
        <taxon>Metazoa</taxon>
        <taxon>Ecdysozoa</taxon>
        <taxon>Arthropoda</taxon>
        <taxon>Hexapoda</taxon>
        <taxon>Insecta</taxon>
        <taxon>Pterygota</taxon>
        <taxon>Neoptera</taxon>
        <taxon>Paraneoptera</taxon>
        <taxon>Hemiptera</taxon>
        <taxon>Sternorrhyncha</taxon>
        <taxon>Aphidomorpha</taxon>
        <taxon>Aphidoidea</taxon>
        <taxon>Aphididae</taxon>
        <taxon>Macrosiphini</taxon>
        <taxon>Macrosiphum</taxon>
    </lineage>
</organism>
<reference evidence="1 2" key="1">
    <citation type="submission" date="2023-01" db="EMBL/GenBank/DDBJ databases">
        <authorList>
            <person name="Whitehead M."/>
        </authorList>
    </citation>
    <scope>NUCLEOTIDE SEQUENCE [LARGE SCALE GENOMIC DNA]</scope>
</reference>
<comment type="caution">
    <text evidence="1">The sequence shown here is derived from an EMBL/GenBank/DDBJ whole genome shotgun (WGS) entry which is preliminary data.</text>
</comment>
<evidence type="ECO:0000313" key="2">
    <source>
        <dbReference type="Proteomes" id="UP001160148"/>
    </source>
</evidence>
<dbReference type="Proteomes" id="UP001160148">
    <property type="component" value="Unassembled WGS sequence"/>
</dbReference>
<evidence type="ECO:0008006" key="3">
    <source>
        <dbReference type="Google" id="ProtNLM"/>
    </source>
</evidence>
<sequence length="186" mass="20797">MDEENICKALEYNDSDLSSDIDDDILDPDFTLPSHEEDDLDGILVFNSDNDEGSEVEQCQTGLGPEVIIEETSEVEERETVLGPVVIEETSEEETPSTSTCKKRKRDPKNWKRNVLKTKKATGEQFINIQNKLIPPRVIGLDCKCTKQCFINISDADKNELISYFNSIGDKCKQDTLLGGLMAATC</sequence>
<name>A0AAV0VH25_9HEMI</name>
<dbReference type="AlphaFoldDB" id="A0AAV0VH25"/>
<evidence type="ECO:0000313" key="1">
    <source>
        <dbReference type="EMBL" id="CAI6343557.1"/>
    </source>
</evidence>
<dbReference type="EMBL" id="CARXXK010000001">
    <property type="protein sequence ID" value="CAI6343557.1"/>
    <property type="molecule type" value="Genomic_DNA"/>
</dbReference>